<comment type="caution">
    <text evidence="2">The sequence shown here is derived from an EMBL/GenBank/DDBJ whole genome shotgun (WGS) entry which is preliminary data.</text>
</comment>
<protein>
    <recommendedName>
        <fullName evidence="1">DUF6894 domain-containing protein</fullName>
    </recommendedName>
</protein>
<evidence type="ECO:0000259" key="1">
    <source>
        <dbReference type="Pfam" id="PF21834"/>
    </source>
</evidence>
<reference evidence="2 3" key="1">
    <citation type="submission" date="2018-09" db="EMBL/GenBank/DDBJ databases">
        <authorList>
            <person name="Grouzdev D.S."/>
            <person name="Krutkina M.S."/>
        </authorList>
    </citation>
    <scope>NUCLEOTIDE SEQUENCE [LARGE SCALE GENOMIC DNA]</scope>
    <source>
        <strain evidence="2 3">RmlP001</strain>
    </source>
</reference>
<dbReference type="Pfam" id="PF21834">
    <property type="entry name" value="DUF6894"/>
    <property type="match status" value="1"/>
</dbReference>
<proteinExistence type="predicted"/>
<gene>
    <name evidence="2" type="ORF">D3272_26220</name>
</gene>
<organism evidence="2 3">
    <name type="scientific">Lichenibacterium ramalinae</name>
    <dbReference type="NCBI Taxonomy" id="2316527"/>
    <lineage>
        <taxon>Bacteria</taxon>
        <taxon>Pseudomonadati</taxon>
        <taxon>Pseudomonadota</taxon>
        <taxon>Alphaproteobacteria</taxon>
        <taxon>Hyphomicrobiales</taxon>
        <taxon>Lichenihabitantaceae</taxon>
        <taxon>Lichenibacterium</taxon>
    </lineage>
</organism>
<accession>A0A4Q2R7G2</accession>
<reference evidence="2 3" key="2">
    <citation type="submission" date="2019-02" db="EMBL/GenBank/DDBJ databases">
        <title>'Lichenibacterium ramalinii' gen. nov. sp. nov., 'Lichenibacterium minor' gen. nov. sp. nov.</title>
        <authorList>
            <person name="Pankratov T."/>
        </authorList>
    </citation>
    <scope>NUCLEOTIDE SEQUENCE [LARGE SCALE GENOMIC DNA]</scope>
    <source>
        <strain evidence="2 3">RmlP001</strain>
    </source>
</reference>
<feature type="domain" description="DUF6894" evidence="1">
    <location>
        <begin position="3"/>
        <end position="67"/>
    </location>
</feature>
<sequence>MPRYFFDIDDGKRQVHDVIGMDLSSADRAMVEASTLLRTLAEIRQIEGRPGTTIVTVRDCDDEKIYEGSAHLEG</sequence>
<dbReference type="EMBL" id="QYBC01000041">
    <property type="protein sequence ID" value="RYB01424.1"/>
    <property type="molecule type" value="Genomic_DNA"/>
</dbReference>
<dbReference type="RefSeq" id="WP_129222193.1">
    <property type="nucleotide sequence ID" value="NZ_QYBC01000041.1"/>
</dbReference>
<dbReference type="AlphaFoldDB" id="A0A4Q2R7G2"/>
<dbReference type="Proteomes" id="UP000289411">
    <property type="component" value="Unassembled WGS sequence"/>
</dbReference>
<name>A0A4Q2R7G2_9HYPH</name>
<dbReference type="InterPro" id="IPR054189">
    <property type="entry name" value="DUF6894"/>
</dbReference>
<evidence type="ECO:0000313" key="2">
    <source>
        <dbReference type="EMBL" id="RYB01424.1"/>
    </source>
</evidence>
<evidence type="ECO:0000313" key="3">
    <source>
        <dbReference type="Proteomes" id="UP000289411"/>
    </source>
</evidence>
<dbReference type="OrthoDB" id="7999597at2"/>
<keyword evidence="3" id="KW-1185">Reference proteome</keyword>